<accession>A0A2W1M041</accession>
<reference evidence="1 2" key="1">
    <citation type="submission" date="2018-06" db="EMBL/GenBank/DDBJ databases">
        <title>Paenibacillus imtechensis sp. nov.</title>
        <authorList>
            <person name="Pinnaka A.K."/>
            <person name="Singh H."/>
            <person name="Kaur M."/>
        </authorList>
    </citation>
    <scope>NUCLEOTIDE SEQUENCE [LARGE SCALE GENOMIC DNA]</scope>
    <source>
        <strain evidence="1 2">SMB1</strain>
    </source>
</reference>
<dbReference type="Proteomes" id="UP000249522">
    <property type="component" value="Unassembled WGS sequence"/>
</dbReference>
<comment type="caution">
    <text evidence="1">The sequence shown here is derived from an EMBL/GenBank/DDBJ whole genome shotgun (WGS) entry which is preliminary data.</text>
</comment>
<dbReference type="RefSeq" id="WP_111145169.1">
    <property type="nucleotide sequence ID" value="NZ_QKRB01000028.1"/>
</dbReference>
<gene>
    <name evidence="1" type="ORF">DNH61_02865</name>
</gene>
<sequence>MSFVIELLVEFIAELFSYKSAGRVDRYRRRSKIKSRIKKLAKEYEWFDRLNQNPENHKVFLENVAIQALILDTDYMRSIDLNLSERARFEHKVEDRATSRPEEDV</sequence>
<dbReference type="AlphaFoldDB" id="A0A2W1M041"/>
<evidence type="ECO:0000313" key="1">
    <source>
        <dbReference type="EMBL" id="PZD97311.1"/>
    </source>
</evidence>
<protein>
    <submittedName>
        <fullName evidence="1">Uncharacterized protein</fullName>
    </submittedName>
</protein>
<dbReference type="EMBL" id="QKRB01000028">
    <property type="protein sequence ID" value="PZD97311.1"/>
    <property type="molecule type" value="Genomic_DNA"/>
</dbReference>
<evidence type="ECO:0000313" key="2">
    <source>
        <dbReference type="Proteomes" id="UP000249522"/>
    </source>
</evidence>
<dbReference type="OrthoDB" id="2991302at2"/>
<organism evidence="1 2">
    <name type="scientific">Paenibacillus sambharensis</name>
    <dbReference type="NCBI Taxonomy" id="1803190"/>
    <lineage>
        <taxon>Bacteria</taxon>
        <taxon>Bacillati</taxon>
        <taxon>Bacillota</taxon>
        <taxon>Bacilli</taxon>
        <taxon>Bacillales</taxon>
        <taxon>Paenibacillaceae</taxon>
        <taxon>Paenibacillus</taxon>
    </lineage>
</organism>
<keyword evidence="2" id="KW-1185">Reference proteome</keyword>
<proteinExistence type="predicted"/>
<name>A0A2W1M041_9BACL</name>